<dbReference type="EMBL" id="OU015569">
    <property type="protein sequence ID" value="CAG5095087.1"/>
    <property type="molecule type" value="Genomic_DNA"/>
</dbReference>
<protein>
    <submittedName>
        <fullName evidence="1">Oidioi.mRNA.OKI2018_I69.XSR.g14026.t1.cds</fullName>
    </submittedName>
</protein>
<reference evidence="1 2" key="1">
    <citation type="submission" date="2021-04" db="EMBL/GenBank/DDBJ databases">
        <authorList>
            <person name="Bliznina A."/>
        </authorList>
    </citation>
    <scope>NUCLEOTIDE SEQUENCE [LARGE SCALE GENOMIC DNA]</scope>
</reference>
<dbReference type="Proteomes" id="UP001158576">
    <property type="component" value="Chromosome XSR"/>
</dbReference>
<evidence type="ECO:0000313" key="2">
    <source>
        <dbReference type="Proteomes" id="UP001158576"/>
    </source>
</evidence>
<organism evidence="1 2">
    <name type="scientific">Oikopleura dioica</name>
    <name type="common">Tunicate</name>
    <dbReference type="NCBI Taxonomy" id="34765"/>
    <lineage>
        <taxon>Eukaryota</taxon>
        <taxon>Metazoa</taxon>
        <taxon>Chordata</taxon>
        <taxon>Tunicata</taxon>
        <taxon>Appendicularia</taxon>
        <taxon>Copelata</taxon>
        <taxon>Oikopleuridae</taxon>
        <taxon>Oikopleura</taxon>
    </lineage>
</organism>
<accession>A0ABN7S8L9</accession>
<evidence type="ECO:0000313" key="1">
    <source>
        <dbReference type="EMBL" id="CAG5095087.1"/>
    </source>
</evidence>
<gene>
    <name evidence="1" type="ORF">OKIOD_LOCUS5584</name>
</gene>
<keyword evidence="2" id="KW-1185">Reference proteome</keyword>
<proteinExistence type="predicted"/>
<name>A0ABN7S8L9_OIKDI</name>
<sequence>MTHNENGTKNKPHLVAVFYGKGCPGENPKFYLNVDGIIRGASVRRLNADRQVILACGRQYSPNGMCEARSKLRLRDAYNMTIKTDKKIILNVNSPEIRDINNYEVVEFESPEHKCTQFVHYLDIKRVAMGQLTLKDFLKEYRAKPANRQKNSNNNALFAAHMCQDLPTLLPYSDLAEQEMTITEEEDVDEPQVDPPKFERCQSVIVANPKQEAFKDSPGTSSFQPF</sequence>